<gene>
    <name evidence="3" type="ORF">NYM_LOCUS25164</name>
</gene>
<dbReference type="InterPro" id="IPR036365">
    <property type="entry name" value="PGBD-like_sf"/>
</dbReference>
<feature type="chain" id="PRO_5023942145" description="Peptidoglycan binding-like domain-containing protein" evidence="1">
    <location>
        <begin position="22"/>
        <end position="98"/>
    </location>
</feature>
<evidence type="ECO:0000256" key="1">
    <source>
        <dbReference type="SAM" id="SignalP"/>
    </source>
</evidence>
<organism evidence="3">
    <name type="scientific">Nymphaea colorata</name>
    <name type="common">pocket water lily</name>
    <dbReference type="NCBI Taxonomy" id="210225"/>
    <lineage>
        <taxon>Eukaryota</taxon>
        <taxon>Viridiplantae</taxon>
        <taxon>Streptophyta</taxon>
        <taxon>Embryophyta</taxon>
        <taxon>Tracheophyta</taxon>
        <taxon>Spermatophyta</taxon>
        <taxon>Magnoliopsida</taxon>
        <taxon>Nymphaeales</taxon>
        <taxon>Nymphaeaceae</taxon>
        <taxon>Nymphaea</taxon>
    </lineage>
</organism>
<evidence type="ECO:0000259" key="2">
    <source>
        <dbReference type="Pfam" id="PF01471"/>
    </source>
</evidence>
<dbReference type="SUPFAM" id="SSF47090">
    <property type="entry name" value="PGBD-like"/>
    <property type="match status" value="1"/>
</dbReference>
<accession>A0A5K1G5B4</accession>
<reference evidence="3" key="1">
    <citation type="submission" date="2019-09" db="EMBL/GenBank/DDBJ databases">
        <authorList>
            <person name="Zhang L."/>
        </authorList>
    </citation>
    <scope>NUCLEOTIDE SEQUENCE</scope>
</reference>
<protein>
    <recommendedName>
        <fullName evidence="2">Peptidoglycan binding-like domain-containing protein</fullName>
    </recommendedName>
</protein>
<dbReference type="Pfam" id="PF01471">
    <property type="entry name" value="PG_binding_1"/>
    <property type="match status" value="1"/>
</dbReference>
<dbReference type="Gramene" id="NC8G0212400.1">
    <property type="protein sequence ID" value="NC8G0212400.1:cds"/>
    <property type="gene ID" value="NC8G0212400"/>
</dbReference>
<feature type="domain" description="Peptidoglycan binding-like" evidence="2">
    <location>
        <begin position="51"/>
        <end position="94"/>
    </location>
</feature>
<sequence>MGCSTFIVAILVLVSLHGASCRMLAADAGKESYVRADLSQLIGCRRGQNQAALASLKRYLNRIGYLDSEGADEFSDEFNEDLEAALRTYQSEHQRSPG</sequence>
<keyword evidence="1" id="KW-0732">Signal</keyword>
<proteinExistence type="predicted"/>
<name>A0A5K1G5B4_9MAGN</name>
<dbReference type="InterPro" id="IPR002477">
    <property type="entry name" value="Peptidoglycan-bd-like"/>
</dbReference>
<dbReference type="AlphaFoldDB" id="A0A5K1G5B4"/>
<evidence type="ECO:0000313" key="3">
    <source>
        <dbReference type="EMBL" id="VVW69773.1"/>
    </source>
</evidence>
<feature type="signal peptide" evidence="1">
    <location>
        <begin position="1"/>
        <end position="21"/>
    </location>
</feature>
<dbReference type="EMBL" id="LR721786">
    <property type="protein sequence ID" value="VVW69773.1"/>
    <property type="molecule type" value="Genomic_DNA"/>
</dbReference>